<gene>
    <name evidence="2" type="ORF">CRENPOLYSF2_1210006</name>
</gene>
<keyword evidence="1" id="KW-1133">Transmembrane helix</keyword>
<accession>A0A1R4H036</accession>
<sequence length="49" mass="5609">MLLPGLVELGAQILNVLVIIIQYIYIIYIFICNPMAIYAFCMIIGNQQF</sequence>
<keyword evidence="1" id="KW-0472">Membrane</keyword>
<evidence type="ECO:0000313" key="3">
    <source>
        <dbReference type="Proteomes" id="UP000195442"/>
    </source>
</evidence>
<feature type="transmembrane region" description="Helical" evidence="1">
    <location>
        <begin position="20"/>
        <end position="44"/>
    </location>
</feature>
<reference evidence="3" key="1">
    <citation type="submission" date="2017-02" db="EMBL/GenBank/DDBJ databases">
        <authorList>
            <person name="Daims H."/>
        </authorList>
    </citation>
    <scope>NUCLEOTIDE SEQUENCE [LARGE SCALE GENOMIC DNA]</scope>
</reference>
<proteinExistence type="predicted"/>
<dbReference type="Proteomes" id="UP000195442">
    <property type="component" value="Unassembled WGS sequence"/>
</dbReference>
<keyword evidence="1" id="KW-0812">Transmembrane</keyword>
<evidence type="ECO:0000313" key="2">
    <source>
        <dbReference type="EMBL" id="SJM89564.1"/>
    </source>
</evidence>
<protein>
    <submittedName>
        <fullName evidence="2">Uncharacterized protein</fullName>
    </submittedName>
</protein>
<organism evidence="2 3">
    <name type="scientific">Crenothrix polyspora</name>
    <dbReference type="NCBI Taxonomy" id="360316"/>
    <lineage>
        <taxon>Bacteria</taxon>
        <taxon>Pseudomonadati</taxon>
        <taxon>Pseudomonadota</taxon>
        <taxon>Gammaproteobacteria</taxon>
        <taxon>Methylococcales</taxon>
        <taxon>Crenotrichaceae</taxon>
        <taxon>Crenothrix</taxon>
    </lineage>
</organism>
<evidence type="ECO:0000256" key="1">
    <source>
        <dbReference type="SAM" id="Phobius"/>
    </source>
</evidence>
<name>A0A1R4H036_9GAMM</name>
<dbReference type="EMBL" id="FUKJ01000026">
    <property type="protein sequence ID" value="SJM89564.1"/>
    <property type="molecule type" value="Genomic_DNA"/>
</dbReference>
<keyword evidence="3" id="KW-1185">Reference proteome</keyword>
<dbReference type="AlphaFoldDB" id="A0A1R4H036"/>